<sequence length="420" mass="48581">EQDNNLAKTTKNGYTALNMAVMKNAKKAISYLKNIEKGCFAKNGMSSLMLAVQQKNFDCFKLLLDSEIQLQSPITGQTALMIACFTRQHEMVKLLSAESGKQNFDGVTATMISVQMDLQYIFDCEVKKQDIWGKTALMYAVRHSRHHCYEKLEPELTLQDQDGSTALMLAVDYNNVHFIQKYKQELGMQNRRGETCLINAIKQNQLNLVKFFMDEQNIADHFGLTPLMHSVQNHQVARLFSQNLMVQQQKADFVEDFTKNSDIQQFASNKNGLTALMIACYFGCQQSIDLLSPEFAARPTTCLQYLYLGFKNYYKNFEVFKIIFDHFRHHETEKQRFFSFLMQKKEFDLAEIVGKEDIFVVFGGQKVNCSWAFAKIFDQQQQVSLTAEQRELLQKRDDFGLRVCDLLMVGMEEYKLIFDD</sequence>
<dbReference type="PANTHER" id="PTHR24120:SF4">
    <property type="entry name" value="GH07239P"/>
    <property type="match status" value="1"/>
</dbReference>
<dbReference type="PANTHER" id="PTHR24120">
    <property type="entry name" value="GH07239P"/>
    <property type="match status" value="1"/>
</dbReference>
<dbReference type="Pfam" id="PF12796">
    <property type="entry name" value="Ank_2"/>
    <property type="match status" value="3"/>
</dbReference>
<dbReference type="InterPro" id="IPR002110">
    <property type="entry name" value="Ankyrin_rpt"/>
</dbReference>
<accession>A0A146KCW5</accession>
<organism evidence="1">
    <name type="scientific">Trepomonas sp. PC1</name>
    <dbReference type="NCBI Taxonomy" id="1076344"/>
    <lineage>
        <taxon>Eukaryota</taxon>
        <taxon>Metamonada</taxon>
        <taxon>Diplomonadida</taxon>
        <taxon>Hexamitidae</taxon>
        <taxon>Hexamitinae</taxon>
        <taxon>Trepomonas</taxon>
    </lineage>
</organism>
<feature type="non-terminal residue" evidence="1">
    <location>
        <position position="420"/>
    </location>
</feature>
<dbReference type="SMART" id="SM00248">
    <property type="entry name" value="ANK"/>
    <property type="match status" value="7"/>
</dbReference>
<dbReference type="SUPFAM" id="SSF48403">
    <property type="entry name" value="Ankyrin repeat"/>
    <property type="match status" value="1"/>
</dbReference>
<proteinExistence type="predicted"/>
<dbReference type="Gene3D" id="1.25.40.20">
    <property type="entry name" value="Ankyrin repeat-containing domain"/>
    <property type="match status" value="2"/>
</dbReference>
<dbReference type="Pfam" id="PF00023">
    <property type="entry name" value="Ank"/>
    <property type="match status" value="1"/>
</dbReference>
<feature type="non-terminal residue" evidence="1">
    <location>
        <position position="1"/>
    </location>
</feature>
<reference evidence="1" key="1">
    <citation type="submission" date="2015-07" db="EMBL/GenBank/DDBJ databases">
        <title>Adaptation to a free-living lifestyle via gene acquisitions in the diplomonad Trepomonas sp. PC1.</title>
        <authorList>
            <person name="Xu F."/>
            <person name="Jerlstrom-Hultqvist J."/>
            <person name="Kolisko M."/>
            <person name="Simpson A.G.B."/>
            <person name="Roger A.J."/>
            <person name="Svard S.G."/>
            <person name="Andersson J.O."/>
        </authorList>
    </citation>
    <scope>NUCLEOTIDE SEQUENCE</scope>
    <source>
        <strain evidence="1">PC1</strain>
    </source>
</reference>
<evidence type="ECO:0000313" key="1">
    <source>
        <dbReference type="EMBL" id="JAP93326.1"/>
    </source>
</evidence>
<protein>
    <submittedName>
        <fullName evidence="1">Protein 21.1</fullName>
    </submittedName>
</protein>
<dbReference type="AlphaFoldDB" id="A0A146KCW5"/>
<name>A0A146KCW5_9EUKA</name>
<dbReference type="EMBL" id="GDID01003280">
    <property type="protein sequence ID" value="JAP93326.1"/>
    <property type="molecule type" value="Transcribed_RNA"/>
</dbReference>
<gene>
    <name evidence="1" type="ORF">TPC1_14438</name>
</gene>
<dbReference type="InterPro" id="IPR036770">
    <property type="entry name" value="Ankyrin_rpt-contain_sf"/>
</dbReference>